<sequence>MNEENSAKRVYLQIYDYETKEFSGLTTYHGLVRIFNSNTWPSRIFWSVVVLSCLALFMIHSGYLLLGYHAKPTLFQINTHIAKNGIEFPEVTICNLNFMDFGKTNFSKKASEYIMHYYQENFAEVSSEMLAEFNSQKTENFEILDFLKKNSKTCEETFVSCKFNQESHSCCNIAIPEFTDFGLCYRFPGAGRKQFLSGEKFGWEFVMDGRNYGDEDAKGFLILIHEKGKYPSIDANSLSVPPGAMLHSSIHLKNITLLHRTNWGVCMNDWSDVKTMKGELKLTEDDLEMSSHLKYTSTHCQNFVKLNRTLEECGCAPLYLKARFPQNMRICKPEEMFECEAKINSNSNSSSSWICDSECDFLEFDTTSSYSSVSRKQLNHTKTYLNENISAATVFFRQIAYERHEQQKQLQTADLLSNIAGSMGLFLGMSTVTLLEIFIYLFKSVWGTVNSARQKQFMEAVAEEERERSQSVVIIQDAEDDQNEEIEDDIQTTRGFGRKLSTTPLHIHLDQRNTRVLRGGDLYSAPRGSVSIPSQLLSPLSNHRKSLSIAQLERRNSGVPFNSNMSTSVVHPPMRRSSTVNPPTYSKSKRGSVDFSQQRKASTASVFKTQLL</sequence>
<accession>A0A9P1IAK4</accession>
<gene>
    <name evidence="16" type="ORF">CAMP_LOCUS3740</name>
</gene>
<evidence type="ECO:0000256" key="14">
    <source>
        <dbReference type="SAM" id="MobiDB-lite"/>
    </source>
</evidence>
<dbReference type="Gene3D" id="2.60.470.10">
    <property type="entry name" value="Acid-sensing ion channels like domains"/>
    <property type="match status" value="1"/>
</dbReference>
<dbReference type="AlphaFoldDB" id="A0A9P1IAK4"/>
<evidence type="ECO:0000256" key="5">
    <source>
        <dbReference type="ARBA" id="ARBA00022692"/>
    </source>
</evidence>
<dbReference type="FunFam" id="1.10.287.770:FF:000001">
    <property type="entry name" value="Acid-sensing ion channel subunit 1"/>
    <property type="match status" value="1"/>
</dbReference>
<keyword evidence="12 13" id="KW-0407">Ion channel</keyword>
<keyword evidence="7" id="KW-0915">Sodium</keyword>
<evidence type="ECO:0000256" key="7">
    <source>
        <dbReference type="ARBA" id="ARBA00023053"/>
    </source>
</evidence>
<keyword evidence="5 13" id="KW-0812">Transmembrane</keyword>
<dbReference type="PRINTS" id="PR01078">
    <property type="entry name" value="AMINACHANNEL"/>
</dbReference>
<evidence type="ECO:0000313" key="17">
    <source>
        <dbReference type="Proteomes" id="UP001152747"/>
    </source>
</evidence>
<dbReference type="Proteomes" id="UP001152747">
    <property type="component" value="Unassembled WGS sequence"/>
</dbReference>
<dbReference type="PANTHER" id="PTHR11690">
    <property type="entry name" value="AMILORIDE-SENSITIVE SODIUM CHANNEL-RELATED"/>
    <property type="match status" value="1"/>
</dbReference>
<organism evidence="16 17">
    <name type="scientific">Caenorhabditis angaria</name>
    <dbReference type="NCBI Taxonomy" id="860376"/>
    <lineage>
        <taxon>Eukaryota</taxon>
        <taxon>Metazoa</taxon>
        <taxon>Ecdysozoa</taxon>
        <taxon>Nematoda</taxon>
        <taxon>Chromadorea</taxon>
        <taxon>Rhabditida</taxon>
        <taxon>Rhabditina</taxon>
        <taxon>Rhabditomorpha</taxon>
        <taxon>Rhabditoidea</taxon>
        <taxon>Rhabditidae</taxon>
        <taxon>Peloderinae</taxon>
        <taxon>Caenorhabditis</taxon>
    </lineage>
</organism>
<evidence type="ECO:0000256" key="6">
    <source>
        <dbReference type="ARBA" id="ARBA00022989"/>
    </source>
</evidence>
<evidence type="ECO:0000256" key="12">
    <source>
        <dbReference type="ARBA" id="ARBA00023303"/>
    </source>
</evidence>
<keyword evidence="4 13" id="KW-0894">Sodium channel</keyword>
<comment type="subcellular location">
    <subcellularLocation>
        <location evidence="1">Membrane</location>
        <topology evidence="1">Multi-pass membrane protein</topology>
    </subcellularLocation>
</comment>
<name>A0A9P1IAK4_9PELO</name>
<evidence type="ECO:0000256" key="9">
    <source>
        <dbReference type="ARBA" id="ARBA00023136"/>
    </source>
</evidence>
<comment type="similarity">
    <text evidence="2 13">Belongs to the amiloride-sensitive sodium channel (TC 1.A.6) family.</text>
</comment>
<dbReference type="PANTHER" id="PTHR11690:SF120">
    <property type="entry name" value="FLR-1"/>
    <property type="match status" value="1"/>
</dbReference>
<evidence type="ECO:0000256" key="10">
    <source>
        <dbReference type="ARBA" id="ARBA00023180"/>
    </source>
</evidence>
<evidence type="ECO:0000256" key="8">
    <source>
        <dbReference type="ARBA" id="ARBA00023065"/>
    </source>
</evidence>
<evidence type="ECO:0000256" key="13">
    <source>
        <dbReference type="RuleBase" id="RU000679"/>
    </source>
</evidence>
<proteinExistence type="inferred from homology"/>
<keyword evidence="6 15" id="KW-1133">Transmembrane helix</keyword>
<evidence type="ECO:0000256" key="4">
    <source>
        <dbReference type="ARBA" id="ARBA00022461"/>
    </source>
</evidence>
<keyword evidence="9 15" id="KW-0472">Membrane</keyword>
<evidence type="ECO:0000313" key="16">
    <source>
        <dbReference type="EMBL" id="CAI5441103.1"/>
    </source>
</evidence>
<keyword evidence="8 13" id="KW-0406">Ion transport</keyword>
<keyword evidence="17" id="KW-1185">Reference proteome</keyword>
<feature type="compositionally biased region" description="Polar residues" evidence="14">
    <location>
        <begin position="576"/>
        <end position="586"/>
    </location>
</feature>
<dbReference type="GO" id="GO:0005886">
    <property type="term" value="C:plasma membrane"/>
    <property type="evidence" value="ECO:0007669"/>
    <property type="project" value="TreeGrafter"/>
</dbReference>
<evidence type="ECO:0000256" key="11">
    <source>
        <dbReference type="ARBA" id="ARBA00023201"/>
    </source>
</evidence>
<evidence type="ECO:0000256" key="15">
    <source>
        <dbReference type="SAM" id="Phobius"/>
    </source>
</evidence>
<dbReference type="GO" id="GO:0015280">
    <property type="term" value="F:ligand-gated sodium channel activity"/>
    <property type="evidence" value="ECO:0007669"/>
    <property type="project" value="TreeGrafter"/>
</dbReference>
<evidence type="ECO:0000256" key="3">
    <source>
        <dbReference type="ARBA" id="ARBA00022448"/>
    </source>
</evidence>
<reference evidence="16" key="1">
    <citation type="submission" date="2022-11" db="EMBL/GenBank/DDBJ databases">
        <authorList>
            <person name="Kikuchi T."/>
        </authorList>
    </citation>
    <scope>NUCLEOTIDE SEQUENCE</scope>
    <source>
        <strain evidence="16">PS1010</strain>
    </source>
</reference>
<evidence type="ECO:0000256" key="2">
    <source>
        <dbReference type="ARBA" id="ARBA00007193"/>
    </source>
</evidence>
<feature type="compositionally biased region" description="Polar residues" evidence="14">
    <location>
        <begin position="559"/>
        <end position="569"/>
    </location>
</feature>
<dbReference type="InterPro" id="IPR001873">
    <property type="entry name" value="ENaC"/>
</dbReference>
<dbReference type="EMBL" id="CANHGI010000002">
    <property type="protein sequence ID" value="CAI5441103.1"/>
    <property type="molecule type" value="Genomic_DNA"/>
</dbReference>
<keyword evidence="11 13" id="KW-0739">Sodium transport</keyword>
<feature type="transmembrane region" description="Helical" evidence="15">
    <location>
        <begin position="44"/>
        <end position="66"/>
    </location>
</feature>
<evidence type="ECO:0000256" key="1">
    <source>
        <dbReference type="ARBA" id="ARBA00004141"/>
    </source>
</evidence>
<dbReference type="Pfam" id="PF00858">
    <property type="entry name" value="ASC"/>
    <property type="match status" value="1"/>
</dbReference>
<comment type="caution">
    <text evidence="16">The sequence shown here is derived from an EMBL/GenBank/DDBJ whole genome shotgun (WGS) entry which is preliminary data.</text>
</comment>
<feature type="region of interest" description="Disordered" evidence="14">
    <location>
        <begin position="557"/>
        <end position="599"/>
    </location>
</feature>
<keyword evidence="3 13" id="KW-0813">Transport</keyword>
<protein>
    <submittedName>
        <fullName evidence="16">Uncharacterized protein</fullName>
    </submittedName>
</protein>
<dbReference type="Gene3D" id="1.10.287.770">
    <property type="entry name" value="YojJ-like"/>
    <property type="match status" value="1"/>
</dbReference>
<dbReference type="OrthoDB" id="6021021at2759"/>
<keyword evidence="10" id="KW-0325">Glycoprotein</keyword>